<dbReference type="NCBIfam" id="NF000848">
    <property type="entry name" value="PRK00074.1"/>
    <property type="match status" value="1"/>
</dbReference>
<evidence type="ECO:0000313" key="13">
    <source>
        <dbReference type="Proteomes" id="UP000264062"/>
    </source>
</evidence>
<dbReference type="Pfam" id="PF02540">
    <property type="entry name" value="NAD_synthase"/>
    <property type="match status" value="1"/>
</dbReference>
<dbReference type="PANTHER" id="PTHR11922">
    <property type="entry name" value="GMP SYNTHASE-RELATED"/>
    <property type="match status" value="1"/>
</dbReference>
<gene>
    <name evidence="12" type="ORF">DCW38_07885</name>
</gene>
<dbReference type="CDD" id="cd01742">
    <property type="entry name" value="GATase1_GMP_Synthase"/>
    <property type="match status" value="1"/>
</dbReference>
<organism evidence="12 13">
    <name type="scientific">candidate division WOR-3 bacterium</name>
    <dbReference type="NCBI Taxonomy" id="2052148"/>
    <lineage>
        <taxon>Bacteria</taxon>
        <taxon>Bacteria division WOR-3</taxon>
    </lineage>
</organism>
<keyword evidence="6 10" id="KW-0332">GMP biosynthesis</keyword>
<evidence type="ECO:0000256" key="10">
    <source>
        <dbReference type="PROSITE-ProRule" id="PRU00886"/>
    </source>
</evidence>
<evidence type="ECO:0000256" key="7">
    <source>
        <dbReference type="ARBA" id="ARBA00022755"/>
    </source>
</evidence>
<dbReference type="SUPFAM" id="SSF54810">
    <property type="entry name" value="GMP synthetase C-terminal dimerisation domain"/>
    <property type="match status" value="1"/>
</dbReference>
<proteinExistence type="inferred from homology"/>
<dbReference type="GO" id="GO:0005524">
    <property type="term" value="F:ATP binding"/>
    <property type="evidence" value="ECO:0007669"/>
    <property type="project" value="UniProtKB-UniRule"/>
</dbReference>
<dbReference type="PANTHER" id="PTHR11922:SF2">
    <property type="entry name" value="GMP SYNTHASE [GLUTAMINE-HYDROLYZING]"/>
    <property type="match status" value="1"/>
</dbReference>
<accession>A0A350HC15</accession>
<dbReference type="SUPFAM" id="SSF52317">
    <property type="entry name" value="Class I glutamine amidotransferase-like"/>
    <property type="match status" value="1"/>
</dbReference>
<feature type="binding site" evidence="10">
    <location>
        <begin position="199"/>
        <end position="205"/>
    </location>
    <ligand>
        <name>ATP</name>
        <dbReference type="ChEBI" id="CHEBI:30616"/>
    </ligand>
</feature>
<evidence type="ECO:0000259" key="11">
    <source>
        <dbReference type="PROSITE" id="PS51553"/>
    </source>
</evidence>
<reference evidence="12 13" key="1">
    <citation type="journal article" date="2018" name="Nat. Biotechnol.">
        <title>A standardized bacterial taxonomy based on genome phylogeny substantially revises the tree of life.</title>
        <authorList>
            <person name="Parks D.H."/>
            <person name="Chuvochina M."/>
            <person name="Waite D.W."/>
            <person name="Rinke C."/>
            <person name="Skarshewski A."/>
            <person name="Chaumeil P.A."/>
            <person name="Hugenholtz P."/>
        </authorList>
    </citation>
    <scope>NUCLEOTIDE SEQUENCE [LARGE SCALE GENOMIC DNA]</scope>
    <source>
        <strain evidence="12">UBA9956</strain>
    </source>
</reference>
<evidence type="ECO:0000256" key="4">
    <source>
        <dbReference type="ARBA" id="ARBA00022598"/>
    </source>
</evidence>
<dbReference type="GO" id="GO:0003921">
    <property type="term" value="F:GMP synthase activity"/>
    <property type="evidence" value="ECO:0007669"/>
    <property type="project" value="InterPro"/>
</dbReference>
<dbReference type="Gene3D" id="3.40.50.880">
    <property type="match status" value="1"/>
</dbReference>
<dbReference type="EMBL" id="DMZY01000235">
    <property type="protein sequence ID" value="HAV93081.1"/>
    <property type="molecule type" value="Genomic_DNA"/>
</dbReference>
<dbReference type="InterPro" id="IPR025777">
    <property type="entry name" value="GMPS_ATP_PPase_dom"/>
</dbReference>
<dbReference type="NCBIfam" id="TIGR00884">
    <property type="entry name" value="guaA_Cterm"/>
    <property type="match status" value="1"/>
</dbReference>
<dbReference type="SUPFAM" id="SSF52402">
    <property type="entry name" value="Adenine nucleotide alpha hydrolases-like"/>
    <property type="match status" value="1"/>
</dbReference>
<evidence type="ECO:0000256" key="6">
    <source>
        <dbReference type="ARBA" id="ARBA00022749"/>
    </source>
</evidence>
<dbReference type="PROSITE" id="PS51273">
    <property type="entry name" value="GATASE_TYPE_1"/>
    <property type="match status" value="1"/>
</dbReference>
<dbReference type="InterPro" id="IPR022310">
    <property type="entry name" value="NAD/GMP_synthase"/>
</dbReference>
<evidence type="ECO:0000256" key="9">
    <source>
        <dbReference type="ARBA" id="ARBA00022962"/>
    </source>
</evidence>
<dbReference type="Gene3D" id="3.30.300.10">
    <property type="match status" value="1"/>
</dbReference>
<feature type="domain" description="GMPS ATP-PPase" evidence="11">
    <location>
        <begin position="172"/>
        <end position="363"/>
    </location>
</feature>
<dbReference type="EC" id="6.3.5.2" evidence="3"/>
<keyword evidence="9" id="KW-0315">Glutamine amidotransferase</keyword>
<evidence type="ECO:0000256" key="2">
    <source>
        <dbReference type="ARBA" id="ARBA00005153"/>
    </source>
</evidence>
<dbReference type="HAMAP" id="MF_00344">
    <property type="entry name" value="GMP_synthase"/>
    <property type="match status" value="1"/>
</dbReference>
<dbReference type="GO" id="GO:0005829">
    <property type="term" value="C:cytosol"/>
    <property type="evidence" value="ECO:0007669"/>
    <property type="project" value="TreeGrafter"/>
</dbReference>
<dbReference type="InterPro" id="IPR017926">
    <property type="entry name" value="GATASE"/>
</dbReference>
<evidence type="ECO:0000256" key="3">
    <source>
        <dbReference type="ARBA" id="ARBA00012746"/>
    </source>
</evidence>
<dbReference type="PRINTS" id="PR00096">
    <property type="entry name" value="GATASE"/>
</dbReference>
<keyword evidence="4" id="KW-0436">Ligase</keyword>
<evidence type="ECO:0000256" key="1">
    <source>
        <dbReference type="ARBA" id="ARBA00002332"/>
    </source>
</evidence>
<dbReference type="Proteomes" id="UP000264062">
    <property type="component" value="Unassembled WGS sequence"/>
</dbReference>
<keyword evidence="5 10" id="KW-0547">Nucleotide-binding</keyword>
<name>A0A350HC15_UNCW3</name>
<dbReference type="NCBIfam" id="TIGR00888">
    <property type="entry name" value="guaA_Nterm"/>
    <property type="match status" value="1"/>
</dbReference>
<dbReference type="InterPro" id="IPR022955">
    <property type="entry name" value="GMP_synthase"/>
</dbReference>
<comment type="pathway">
    <text evidence="2">Purine metabolism; GMP biosynthesis; GMP from XMP (L-Gln route): step 1/1.</text>
</comment>
<dbReference type="PRINTS" id="PR00097">
    <property type="entry name" value="ANTSNTHASEII"/>
</dbReference>
<dbReference type="FunFam" id="3.30.300.10:FF:000002">
    <property type="entry name" value="GMP synthase [glutamine-hydrolyzing]"/>
    <property type="match status" value="1"/>
</dbReference>
<dbReference type="InterPro" id="IPR014729">
    <property type="entry name" value="Rossmann-like_a/b/a_fold"/>
</dbReference>
<dbReference type="Pfam" id="PF00958">
    <property type="entry name" value="GMP_synt_C"/>
    <property type="match status" value="1"/>
</dbReference>
<dbReference type="PROSITE" id="PS51553">
    <property type="entry name" value="GMPS_ATP_PPASE"/>
    <property type="match status" value="1"/>
</dbReference>
<evidence type="ECO:0000256" key="5">
    <source>
        <dbReference type="ARBA" id="ARBA00022741"/>
    </source>
</evidence>
<dbReference type="Pfam" id="PF00117">
    <property type="entry name" value="GATase"/>
    <property type="match status" value="1"/>
</dbReference>
<dbReference type="InterPro" id="IPR004739">
    <property type="entry name" value="GMP_synth_GATase"/>
</dbReference>
<dbReference type="CDD" id="cd01997">
    <property type="entry name" value="GMP_synthase_C"/>
    <property type="match status" value="1"/>
</dbReference>
<keyword evidence="7 10" id="KW-0658">Purine biosynthesis</keyword>
<sequence>REMKVYSEIISPSVADKFNYSTVSGIILSGGPNSVYDKESPTISNRIFSLDIPILGICYGMQLIAIKNSGVVSHSQEREYGRSNLTILSRDVIFKAVKNKSIVWMSHSDKVKEIPKGYVKIAMSENSETAAMKHSQKQIYGFQFHPEVHHTQFGYTMLHNFVIFICRAKQDWTSKNFIERTVEEIKEQANGKIVISGISGGVDSTVASVLVKRAVGKHLKGFLIDTGLLRYNEGRETVECLKRTINMDVEYVDSAKLFLRRLKNVEDPEEKRRIIGKTFIEVFADKAKSFKNAEFLVQGTIYPDRIESQSQKGPSHVIKTHHNVGGLPKNMKFKLIEPLKELFKDEVRRIGIDLEIPSELILRHPFPGPGLGIRILGAVTEESVIMLQKADKIYLDVLKERHEYGNIWQAFAVLLPVKTVGVMGDQRTYDNVIALRAVTSVDGMTADWYGFSKETLQEISKRIINEVKGVNRVVYDISTKPPSTIEWE</sequence>
<feature type="non-terminal residue" evidence="12">
    <location>
        <position position="1"/>
    </location>
</feature>
<dbReference type="InterPro" id="IPR029062">
    <property type="entry name" value="Class_I_gatase-like"/>
</dbReference>
<dbReference type="UniPathway" id="UPA00189">
    <property type="reaction ID" value="UER00296"/>
</dbReference>
<evidence type="ECO:0000313" key="12">
    <source>
        <dbReference type="EMBL" id="HAV93081.1"/>
    </source>
</evidence>
<protein>
    <recommendedName>
        <fullName evidence="3">GMP synthase (glutamine-hydrolyzing)</fullName>
        <ecNumber evidence="3">6.3.5.2</ecNumber>
    </recommendedName>
</protein>
<keyword evidence="8 10" id="KW-0067">ATP-binding</keyword>
<dbReference type="AlphaFoldDB" id="A0A350HC15"/>
<comment type="function">
    <text evidence="1">Catalyzes the synthesis of GMP from XMP.</text>
</comment>
<comment type="caution">
    <text evidence="12">The sequence shown here is derived from an EMBL/GenBank/DDBJ whole genome shotgun (WGS) entry which is preliminary data.</text>
</comment>
<dbReference type="Gene3D" id="3.40.50.620">
    <property type="entry name" value="HUPs"/>
    <property type="match status" value="1"/>
</dbReference>
<evidence type="ECO:0000256" key="8">
    <source>
        <dbReference type="ARBA" id="ARBA00022840"/>
    </source>
</evidence>
<dbReference type="InterPro" id="IPR001674">
    <property type="entry name" value="GMP_synth_C"/>
</dbReference>